<sequence length="344" mass="36860">MQGPFMIQRKVGFTLVELLVVIAIIGVLVGLLLPAVQQAREAARRMSCQNNLKQIGLALHNYNDTYGRLPCAIWSANPAKGEPSSFDDDGYGWMVSILPFVEQGALYDMLDTSVKTGTPGAVETYYTNNSRPIPGGETVLSMYRCPSSALPEIVPATYSIPGTTGGMTTNHSQSVGYAVTDYKAAGGSCYGDDGAMHKLWENVNDNGSIGRRFAEVTDGLTNTIFAGESSYVSPTASTWQGYTGPFPVDATSAKVDDWPVWIGGAGTDEGARINGRTNSPINCRCSASKMITAINDDCAFSYHPGGAQFLFGDGSVHFLTENLSSDVYCNLHSIRDGQVLGNWN</sequence>
<accession>A0A2S8FDF1</accession>
<evidence type="ECO:0000259" key="2">
    <source>
        <dbReference type="Pfam" id="PF07596"/>
    </source>
</evidence>
<dbReference type="PANTHER" id="PTHR30093:SF2">
    <property type="entry name" value="TYPE II SECRETION SYSTEM PROTEIN H"/>
    <property type="match status" value="1"/>
</dbReference>
<dbReference type="Proteomes" id="UP000238322">
    <property type="component" value="Unassembled WGS sequence"/>
</dbReference>
<evidence type="ECO:0000256" key="1">
    <source>
        <dbReference type="SAM" id="Phobius"/>
    </source>
</evidence>
<dbReference type="NCBIfam" id="TIGR02532">
    <property type="entry name" value="IV_pilin_GFxxxE"/>
    <property type="match status" value="1"/>
</dbReference>
<dbReference type="Pfam" id="PF07596">
    <property type="entry name" value="SBP_bac_10"/>
    <property type="match status" value="1"/>
</dbReference>
<keyword evidence="1" id="KW-1133">Transmembrane helix</keyword>
<comment type="caution">
    <text evidence="3">The sequence shown here is derived from an EMBL/GenBank/DDBJ whole genome shotgun (WGS) entry which is preliminary data.</text>
</comment>
<gene>
    <name evidence="3" type="ORF">C5Y83_22760</name>
</gene>
<dbReference type="NCBIfam" id="TIGR04294">
    <property type="entry name" value="pre_pil_HX9DG"/>
    <property type="match status" value="1"/>
</dbReference>
<dbReference type="AlphaFoldDB" id="A0A2S8FDF1"/>
<proteinExistence type="predicted"/>
<feature type="domain" description="DUF1559" evidence="2">
    <location>
        <begin position="37"/>
        <end position="323"/>
    </location>
</feature>
<dbReference type="PANTHER" id="PTHR30093">
    <property type="entry name" value="GENERAL SECRETION PATHWAY PROTEIN G"/>
    <property type="match status" value="1"/>
</dbReference>
<protein>
    <submittedName>
        <fullName evidence="3">Prepilin-type cleavage/methylation domain-containing protein</fullName>
    </submittedName>
</protein>
<dbReference type="InterPro" id="IPR045584">
    <property type="entry name" value="Pilin-like"/>
</dbReference>
<name>A0A2S8FDF1_9BACT</name>
<dbReference type="SUPFAM" id="SSF54523">
    <property type="entry name" value="Pili subunits"/>
    <property type="match status" value="1"/>
</dbReference>
<feature type="transmembrane region" description="Helical" evidence="1">
    <location>
        <begin position="12"/>
        <end position="36"/>
    </location>
</feature>
<dbReference type="Gene3D" id="3.30.700.10">
    <property type="entry name" value="Glycoprotein, Type 4 Pilin"/>
    <property type="match status" value="1"/>
</dbReference>
<dbReference type="InterPro" id="IPR011453">
    <property type="entry name" value="DUF1559"/>
</dbReference>
<reference evidence="3 4" key="1">
    <citation type="submission" date="2018-02" db="EMBL/GenBank/DDBJ databases">
        <title>Comparative genomes isolates from brazilian mangrove.</title>
        <authorList>
            <person name="Araujo J.E."/>
            <person name="Taketani R.G."/>
            <person name="Silva M.C.P."/>
            <person name="Loureco M.V."/>
            <person name="Andreote F.D."/>
        </authorList>
    </citation>
    <scope>NUCLEOTIDE SEQUENCE [LARGE SCALE GENOMIC DNA]</scope>
    <source>
        <strain evidence="3 4">Hex-1 MGV</strain>
    </source>
</reference>
<dbReference type="InterPro" id="IPR012902">
    <property type="entry name" value="N_methyl_site"/>
</dbReference>
<dbReference type="InterPro" id="IPR027558">
    <property type="entry name" value="Pre_pil_HX9DG_C"/>
</dbReference>
<dbReference type="Pfam" id="PF07963">
    <property type="entry name" value="N_methyl"/>
    <property type="match status" value="1"/>
</dbReference>
<keyword evidence="1" id="KW-0472">Membrane</keyword>
<evidence type="ECO:0000313" key="4">
    <source>
        <dbReference type="Proteomes" id="UP000238322"/>
    </source>
</evidence>
<organism evidence="3 4">
    <name type="scientific">Blastopirellula marina</name>
    <dbReference type="NCBI Taxonomy" id="124"/>
    <lineage>
        <taxon>Bacteria</taxon>
        <taxon>Pseudomonadati</taxon>
        <taxon>Planctomycetota</taxon>
        <taxon>Planctomycetia</taxon>
        <taxon>Pirellulales</taxon>
        <taxon>Pirellulaceae</taxon>
        <taxon>Blastopirellula</taxon>
    </lineage>
</organism>
<keyword evidence="1" id="KW-0812">Transmembrane</keyword>
<evidence type="ECO:0000313" key="3">
    <source>
        <dbReference type="EMBL" id="PQO30201.1"/>
    </source>
</evidence>
<dbReference type="EMBL" id="PUHY01000014">
    <property type="protein sequence ID" value="PQO30201.1"/>
    <property type="molecule type" value="Genomic_DNA"/>
</dbReference>